<proteinExistence type="predicted"/>
<feature type="transmembrane region" description="Helical" evidence="1">
    <location>
        <begin position="56"/>
        <end position="80"/>
    </location>
</feature>
<keyword evidence="1" id="KW-1133">Transmembrane helix</keyword>
<reference evidence="2" key="1">
    <citation type="submission" date="2023-12" db="EMBL/GenBank/DDBJ databases">
        <title>Fervidustalea candida gen. nov., sp. nov., a novel member of the family Paenibacillaceae isolated from a geothermal area.</title>
        <authorList>
            <person name="Li W.-J."/>
            <person name="Jiao J.-Y."/>
            <person name="Chen Y."/>
        </authorList>
    </citation>
    <scope>NUCLEOTIDE SEQUENCE</scope>
    <source>
        <strain evidence="2">SYSU GA230002</strain>
    </source>
</reference>
<keyword evidence="1" id="KW-0812">Transmembrane</keyword>
<dbReference type="Proteomes" id="UP001310386">
    <property type="component" value="Unassembled WGS sequence"/>
</dbReference>
<evidence type="ECO:0000256" key="1">
    <source>
        <dbReference type="SAM" id="Phobius"/>
    </source>
</evidence>
<protein>
    <recommendedName>
        <fullName evidence="4">DUF2642 domain-containing protein</fullName>
    </recommendedName>
</protein>
<keyword evidence="3" id="KW-1185">Reference proteome</keyword>
<sequence length="82" mass="9476">MDAAANRKICQQYLDKLVEITTVHGVYRGKIVKVDHHHVYLQPLQTNDNHKATISFFPFVIPLVLFDLLVIALLAVPFPFFW</sequence>
<gene>
    <name evidence="2" type="ORF">VF724_14675</name>
</gene>
<evidence type="ECO:0000313" key="2">
    <source>
        <dbReference type="EMBL" id="MEB3102902.1"/>
    </source>
</evidence>
<organism evidence="2 3">
    <name type="scientific">Ferviditalea candida</name>
    <dbReference type="NCBI Taxonomy" id="3108399"/>
    <lineage>
        <taxon>Bacteria</taxon>
        <taxon>Bacillati</taxon>
        <taxon>Bacillota</taxon>
        <taxon>Bacilli</taxon>
        <taxon>Bacillales</taxon>
        <taxon>Paenibacillaceae</taxon>
        <taxon>Ferviditalea</taxon>
    </lineage>
</organism>
<name>A0ABU5ZM12_9BACL</name>
<dbReference type="RefSeq" id="WP_371755028.1">
    <property type="nucleotide sequence ID" value="NZ_JAYJLD010000024.1"/>
</dbReference>
<comment type="caution">
    <text evidence="2">The sequence shown here is derived from an EMBL/GenBank/DDBJ whole genome shotgun (WGS) entry which is preliminary data.</text>
</comment>
<evidence type="ECO:0008006" key="4">
    <source>
        <dbReference type="Google" id="ProtNLM"/>
    </source>
</evidence>
<accession>A0ABU5ZM12</accession>
<keyword evidence="1" id="KW-0472">Membrane</keyword>
<evidence type="ECO:0000313" key="3">
    <source>
        <dbReference type="Proteomes" id="UP001310386"/>
    </source>
</evidence>
<dbReference type="EMBL" id="JAYJLD010000024">
    <property type="protein sequence ID" value="MEB3102902.1"/>
    <property type="molecule type" value="Genomic_DNA"/>
</dbReference>